<keyword evidence="1" id="KW-1133">Transmembrane helix</keyword>
<organism evidence="2 3">
    <name type="scientific">Flavobacterium psychroterrae</name>
    <dbReference type="NCBI Taxonomy" id="2133767"/>
    <lineage>
        <taxon>Bacteria</taxon>
        <taxon>Pseudomonadati</taxon>
        <taxon>Bacteroidota</taxon>
        <taxon>Flavobacteriia</taxon>
        <taxon>Flavobacteriales</taxon>
        <taxon>Flavobacteriaceae</taxon>
        <taxon>Flavobacterium</taxon>
    </lineage>
</organism>
<feature type="transmembrane region" description="Helical" evidence="1">
    <location>
        <begin position="57"/>
        <end position="79"/>
    </location>
</feature>
<evidence type="ECO:0000256" key="1">
    <source>
        <dbReference type="SAM" id="Phobius"/>
    </source>
</evidence>
<dbReference type="Proteomes" id="UP000722625">
    <property type="component" value="Unassembled WGS sequence"/>
</dbReference>
<accession>A0ABS5P8M9</accession>
<reference evidence="2 3" key="1">
    <citation type="journal article" date="2018" name="Int. J. Syst. Evol. Microbiol.">
        <title>Flavobacterium chryseum sp. nov. and Flavobacterium psychroterrae sp. nov., novel environmental bacteria isolated from Antarctica.</title>
        <authorList>
            <person name="Kralova S."/>
            <person name="Svec P."/>
            <person name="Busse H.J."/>
            <person name="Stankova E."/>
            <person name="Vaczi P."/>
            <person name="Sedlacek I."/>
        </authorList>
    </citation>
    <scope>NUCLEOTIDE SEQUENCE [LARGE SCALE GENOMIC DNA]</scope>
    <source>
        <strain evidence="2 3">CCM 8827</strain>
    </source>
</reference>
<sequence>MQNQQKSLPYFKSIDSKPMVFLNFIFGLFWVFFVLVFLGGMFFILTSSSKETGFDEIVTIAFFFIMLFGIVSIVVVVMYSRKKIFTTTIIDEKGIRYINKFNGLIVKDLPWSSFTKRERLAHVFESPKCDVVASTPMKSLFDQFYWPILVDNKVEIHSDAFTGKHYFMMFYSNRTELIKTFLLGLAHYRPDITIDPLIFDSHYIHSENYIIDYRQKKRINILSGLFCVFILGLLYYFVIYK</sequence>
<keyword evidence="1" id="KW-0812">Transmembrane</keyword>
<keyword evidence="3" id="KW-1185">Reference proteome</keyword>
<proteinExistence type="predicted"/>
<evidence type="ECO:0000313" key="2">
    <source>
        <dbReference type="EMBL" id="MBS7230506.1"/>
    </source>
</evidence>
<dbReference type="EMBL" id="JAGYVZ010000004">
    <property type="protein sequence ID" value="MBS7230506.1"/>
    <property type="molecule type" value="Genomic_DNA"/>
</dbReference>
<evidence type="ECO:0000313" key="3">
    <source>
        <dbReference type="Proteomes" id="UP000722625"/>
    </source>
</evidence>
<name>A0ABS5P8M9_9FLAO</name>
<feature type="transmembrane region" description="Helical" evidence="1">
    <location>
        <begin position="219"/>
        <end position="239"/>
    </location>
</feature>
<evidence type="ECO:0008006" key="4">
    <source>
        <dbReference type="Google" id="ProtNLM"/>
    </source>
</evidence>
<feature type="transmembrane region" description="Helical" evidence="1">
    <location>
        <begin position="20"/>
        <end position="45"/>
    </location>
</feature>
<keyword evidence="1" id="KW-0472">Membrane</keyword>
<gene>
    <name evidence="2" type="ORF">KHA90_05675</name>
</gene>
<comment type="caution">
    <text evidence="2">The sequence shown here is derived from an EMBL/GenBank/DDBJ whole genome shotgun (WGS) entry which is preliminary data.</text>
</comment>
<dbReference type="RefSeq" id="WP_213296279.1">
    <property type="nucleotide sequence ID" value="NZ_JAGYVZ010000004.1"/>
</dbReference>
<protein>
    <recommendedName>
        <fullName evidence="4">DUF3592 domain-containing protein</fullName>
    </recommendedName>
</protein>